<dbReference type="PANTHER" id="PTHR42715">
    <property type="entry name" value="BETA-GLUCOSIDASE"/>
    <property type="match status" value="1"/>
</dbReference>
<comment type="similarity">
    <text evidence="1">Belongs to the glycosyl hydrolase 3 family.</text>
</comment>
<dbReference type="Pfam" id="PF14310">
    <property type="entry name" value="Fn3-like"/>
    <property type="match status" value="1"/>
</dbReference>
<dbReference type="PANTHER" id="PTHR42715:SF10">
    <property type="entry name" value="BETA-GLUCOSIDASE"/>
    <property type="match status" value="1"/>
</dbReference>
<organism evidence="4 5">
    <name type="scientific">Streptomyces hainanensis</name>
    <dbReference type="NCBI Taxonomy" id="402648"/>
    <lineage>
        <taxon>Bacteria</taxon>
        <taxon>Bacillati</taxon>
        <taxon>Actinomycetota</taxon>
        <taxon>Actinomycetes</taxon>
        <taxon>Kitasatosporales</taxon>
        <taxon>Streptomycetaceae</taxon>
        <taxon>Streptomyces</taxon>
    </lineage>
</organism>
<evidence type="ECO:0000313" key="4">
    <source>
        <dbReference type="EMBL" id="TDC64690.1"/>
    </source>
</evidence>
<evidence type="ECO:0000256" key="1">
    <source>
        <dbReference type="ARBA" id="ARBA00005336"/>
    </source>
</evidence>
<keyword evidence="2" id="KW-0378">Hydrolase</keyword>
<gene>
    <name evidence="4" type="ORF">E1283_31285</name>
</gene>
<dbReference type="RefSeq" id="WP_207930603.1">
    <property type="nucleotide sequence ID" value="NZ_SMKI01000509.1"/>
</dbReference>
<evidence type="ECO:0000313" key="5">
    <source>
        <dbReference type="Proteomes" id="UP000295345"/>
    </source>
</evidence>
<dbReference type="GO" id="GO:0004553">
    <property type="term" value="F:hydrolase activity, hydrolyzing O-glycosyl compounds"/>
    <property type="evidence" value="ECO:0007669"/>
    <property type="project" value="InterPro"/>
</dbReference>
<evidence type="ECO:0000259" key="3">
    <source>
        <dbReference type="SMART" id="SM01217"/>
    </source>
</evidence>
<dbReference type="Proteomes" id="UP000295345">
    <property type="component" value="Unassembled WGS sequence"/>
</dbReference>
<sequence length="287" mass="30705">QVRWTLSPLLHGALLALALCGVAVAVFRPAAVPRLGDLLWAEHGTATLDLVGGQVELLNSLAATGKPLVVVVMSSKPQVLPASAVDAAALVQAFSPGMRGGRAVAELLLGLIEPSGRLPISVPRHIGQQPSYYNQIRGQHGDRYADLTQDPLFAFGEGLGYTRVDYTDLRVHTPELGVADTVRATVTLTNVGHRPTRETVQVYLRDLVTSATWADKELTLHRQVDLRPGQSLDVDLELPAAACTIVAADGRRVVEPGAFDLLVGSSSRDRDLLAGRFTIRERPVPVG</sequence>
<dbReference type="InterPro" id="IPR013783">
    <property type="entry name" value="Ig-like_fold"/>
</dbReference>
<dbReference type="AlphaFoldDB" id="A0A4R4SLQ8"/>
<dbReference type="InterPro" id="IPR036881">
    <property type="entry name" value="Glyco_hydro_3_C_sf"/>
</dbReference>
<dbReference type="Gene3D" id="2.60.40.10">
    <property type="entry name" value="Immunoglobulins"/>
    <property type="match status" value="1"/>
</dbReference>
<feature type="non-terminal residue" evidence="4">
    <location>
        <position position="1"/>
    </location>
</feature>
<dbReference type="GO" id="GO:0005975">
    <property type="term" value="P:carbohydrate metabolic process"/>
    <property type="evidence" value="ECO:0007669"/>
    <property type="project" value="InterPro"/>
</dbReference>
<keyword evidence="5" id="KW-1185">Reference proteome</keyword>
<name>A0A4R4SLQ8_9ACTN</name>
<dbReference type="Gene3D" id="3.40.50.1700">
    <property type="entry name" value="Glycoside hydrolase family 3 C-terminal domain"/>
    <property type="match status" value="1"/>
</dbReference>
<dbReference type="SUPFAM" id="SSF52279">
    <property type="entry name" value="Beta-D-glucan exohydrolase, C-terminal domain"/>
    <property type="match status" value="1"/>
</dbReference>
<reference evidence="4 5" key="1">
    <citation type="submission" date="2019-03" db="EMBL/GenBank/DDBJ databases">
        <title>Draft genome sequences of novel Actinobacteria.</title>
        <authorList>
            <person name="Sahin N."/>
            <person name="Ay H."/>
            <person name="Saygin H."/>
        </authorList>
    </citation>
    <scope>NUCLEOTIDE SEQUENCE [LARGE SCALE GENOMIC DNA]</scope>
    <source>
        <strain evidence="4 5">DSM 41900</strain>
    </source>
</reference>
<comment type="caution">
    <text evidence="4">The sequence shown here is derived from an EMBL/GenBank/DDBJ whole genome shotgun (WGS) entry which is preliminary data.</text>
</comment>
<dbReference type="InterPro" id="IPR050288">
    <property type="entry name" value="Cellulose_deg_GH3"/>
</dbReference>
<dbReference type="EMBL" id="SMKI01000509">
    <property type="protein sequence ID" value="TDC64690.1"/>
    <property type="molecule type" value="Genomic_DNA"/>
</dbReference>
<feature type="domain" description="Fibronectin type III-like" evidence="3">
    <location>
        <begin position="198"/>
        <end position="267"/>
    </location>
</feature>
<dbReference type="InterPro" id="IPR026891">
    <property type="entry name" value="Fn3-like"/>
</dbReference>
<accession>A0A4R4SLQ8</accession>
<protein>
    <submittedName>
        <fullName evidence="4">Beta-glucosidase</fullName>
    </submittedName>
</protein>
<dbReference type="Pfam" id="PF01915">
    <property type="entry name" value="Glyco_hydro_3_C"/>
    <property type="match status" value="1"/>
</dbReference>
<dbReference type="InterPro" id="IPR002772">
    <property type="entry name" value="Glyco_hydro_3_C"/>
</dbReference>
<dbReference type="SMART" id="SM01217">
    <property type="entry name" value="Fn3_like"/>
    <property type="match status" value="1"/>
</dbReference>
<evidence type="ECO:0000256" key="2">
    <source>
        <dbReference type="ARBA" id="ARBA00022801"/>
    </source>
</evidence>
<proteinExistence type="inferred from homology"/>